<dbReference type="Gene3D" id="3.30.565.10">
    <property type="entry name" value="Histidine kinase-like ATPase, C-terminal domain"/>
    <property type="match status" value="1"/>
</dbReference>
<dbReference type="SUPFAM" id="SSF55874">
    <property type="entry name" value="ATPase domain of HSP90 chaperone/DNA topoisomerase II/histidine kinase"/>
    <property type="match status" value="1"/>
</dbReference>
<dbReference type="AlphaFoldDB" id="A0A1H2SK28"/>
<keyword evidence="3" id="KW-0418">Kinase</keyword>
<dbReference type="InterPro" id="IPR050640">
    <property type="entry name" value="Bact_2-comp_sensor_kinase"/>
</dbReference>
<dbReference type="Proteomes" id="UP000199592">
    <property type="component" value="Unassembled WGS sequence"/>
</dbReference>
<evidence type="ECO:0000256" key="1">
    <source>
        <dbReference type="SAM" id="Phobius"/>
    </source>
</evidence>
<dbReference type="PANTHER" id="PTHR34220:SF7">
    <property type="entry name" value="SENSOR HISTIDINE KINASE YPDA"/>
    <property type="match status" value="1"/>
</dbReference>
<name>A0A1H2SK28_9FLAO</name>
<feature type="domain" description="Signal transduction histidine kinase internal region" evidence="2">
    <location>
        <begin position="183"/>
        <end position="260"/>
    </location>
</feature>
<dbReference type="Pfam" id="PF06580">
    <property type="entry name" value="His_kinase"/>
    <property type="match status" value="1"/>
</dbReference>
<dbReference type="OrthoDB" id="9809908at2"/>
<feature type="transmembrane region" description="Helical" evidence="1">
    <location>
        <begin position="18"/>
        <end position="36"/>
    </location>
</feature>
<gene>
    <name evidence="3" type="ORF">SAMN04487892_1113</name>
</gene>
<accession>A0A1H2SK28</accession>
<dbReference type="EMBL" id="FNMY01000001">
    <property type="protein sequence ID" value="SDW31409.1"/>
    <property type="molecule type" value="Genomic_DNA"/>
</dbReference>
<evidence type="ECO:0000313" key="3">
    <source>
        <dbReference type="EMBL" id="SDW31409.1"/>
    </source>
</evidence>
<feature type="transmembrane region" description="Helical" evidence="1">
    <location>
        <begin position="57"/>
        <end position="76"/>
    </location>
</feature>
<keyword evidence="1" id="KW-1133">Transmembrane helix</keyword>
<evidence type="ECO:0000313" key="4">
    <source>
        <dbReference type="Proteomes" id="UP000199592"/>
    </source>
</evidence>
<dbReference type="GO" id="GO:0016020">
    <property type="term" value="C:membrane"/>
    <property type="evidence" value="ECO:0007669"/>
    <property type="project" value="InterPro"/>
</dbReference>
<reference evidence="4" key="1">
    <citation type="submission" date="2016-10" db="EMBL/GenBank/DDBJ databases">
        <authorList>
            <person name="Varghese N."/>
            <person name="Submissions S."/>
        </authorList>
    </citation>
    <scope>NUCLEOTIDE SEQUENCE [LARGE SCALE GENOMIC DNA]</scope>
    <source>
        <strain evidence="4">DSM 25030</strain>
    </source>
</reference>
<proteinExistence type="predicted"/>
<feature type="transmembrane region" description="Helical" evidence="1">
    <location>
        <begin position="145"/>
        <end position="166"/>
    </location>
</feature>
<dbReference type="STRING" id="1073328.SAMN05216294_2469"/>
<dbReference type="InterPro" id="IPR036890">
    <property type="entry name" value="HATPase_C_sf"/>
</dbReference>
<keyword evidence="3" id="KW-0808">Transferase</keyword>
<keyword evidence="1" id="KW-0812">Transmembrane</keyword>
<feature type="transmembrane region" description="Helical" evidence="1">
    <location>
        <begin position="82"/>
        <end position="101"/>
    </location>
</feature>
<protein>
    <submittedName>
        <fullName evidence="3">Histidine kinase</fullName>
    </submittedName>
</protein>
<keyword evidence="4" id="KW-1185">Reference proteome</keyword>
<dbReference type="PANTHER" id="PTHR34220">
    <property type="entry name" value="SENSOR HISTIDINE KINASE YPDA"/>
    <property type="match status" value="1"/>
</dbReference>
<sequence length="368" mass="42894">MTLDAFIEKRNASKTIRIGSHILFWIILFFSYYFLSKSSFDAYNRTPLSYLSPLRRILELILFFYPLMYVLIPYFFEKKRWIPFILYFTLLLFFIIFIEAISEKLTFYYCDACAAMAQERDPDYLSVLQKSVLDNFLFKSSSVGLYFNLFSGLLLPIAVKSSLGYYQIHIRNLELEKEKVQLELNFLKAQVNPHFLFNTLNNLYGLILHDRPDASAETVTRLSDYLRYSLDNANKKSIPLSDEITLINNYIELESLRLNHTKVSFTTNVDNTTASLPPLLFIPIIENAFKYNVDKKETEIRIDLSVNSNTVKLEVENAFDKDRTKIDSGGLGLSNLKKRLDLYFSENYTFDVDIDNSVYKVSLKLILT</sequence>
<dbReference type="InterPro" id="IPR010559">
    <property type="entry name" value="Sig_transdc_His_kin_internal"/>
</dbReference>
<evidence type="ECO:0000259" key="2">
    <source>
        <dbReference type="Pfam" id="PF06580"/>
    </source>
</evidence>
<keyword evidence="1" id="KW-0472">Membrane</keyword>
<organism evidence="3 4">
    <name type="scientific">Flagellimonas zhangzhouensis</name>
    <dbReference type="NCBI Taxonomy" id="1073328"/>
    <lineage>
        <taxon>Bacteria</taxon>
        <taxon>Pseudomonadati</taxon>
        <taxon>Bacteroidota</taxon>
        <taxon>Flavobacteriia</taxon>
        <taxon>Flavobacteriales</taxon>
        <taxon>Flavobacteriaceae</taxon>
        <taxon>Flagellimonas</taxon>
    </lineage>
</organism>
<dbReference type="GO" id="GO:0000155">
    <property type="term" value="F:phosphorelay sensor kinase activity"/>
    <property type="evidence" value="ECO:0007669"/>
    <property type="project" value="InterPro"/>
</dbReference>